<organism evidence="1 2">
    <name type="scientific">Mycoplasmopsis columboralis</name>
    <dbReference type="NCBI Taxonomy" id="171282"/>
    <lineage>
        <taxon>Bacteria</taxon>
        <taxon>Bacillati</taxon>
        <taxon>Mycoplasmatota</taxon>
        <taxon>Mycoplasmoidales</taxon>
        <taxon>Metamycoplasmataceae</taxon>
        <taxon>Mycoplasmopsis</taxon>
    </lineage>
</organism>
<protein>
    <submittedName>
        <fullName evidence="1">Uncharacterized protein</fullName>
    </submittedName>
</protein>
<keyword evidence="1" id="KW-0614">Plasmid</keyword>
<evidence type="ECO:0000313" key="1">
    <source>
        <dbReference type="EMBL" id="VEU76596.1"/>
    </source>
</evidence>
<reference evidence="1 2" key="1">
    <citation type="submission" date="2019-01" db="EMBL/GenBank/DDBJ databases">
        <authorList>
            <consortium name="Pathogen Informatics"/>
        </authorList>
    </citation>
    <scope>NUCLEOTIDE SEQUENCE [LARGE SCALE GENOMIC DNA]</scope>
    <source>
        <strain evidence="1 2">NCTC10179</strain>
        <plasmid evidence="2">2</plasmid>
    </source>
</reference>
<keyword evidence="2" id="KW-1185">Reference proteome</keyword>
<accession>A0A449B7P6</accession>
<dbReference type="Proteomes" id="UP000289497">
    <property type="component" value="Plasmid 2"/>
</dbReference>
<evidence type="ECO:0000313" key="2">
    <source>
        <dbReference type="Proteomes" id="UP000289497"/>
    </source>
</evidence>
<gene>
    <name evidence="1" type="ORF">NCTC10179_00796</name>
</gene>
<name>A0A449B7P6_9BACT</name>
<proteinExistence type="predicted"/>
<dbReference type="AlphaFoldDB" id="A0A449B7P6"/>
<geneLocation type="plasmid" evidence="1 2">
    <name>2</name>
</geneLocation>
<sequence length="49" mass="6225">MKQLKPVEWKEWFKLYQNYKSNIISYSEYLFLTKSQFQKDWRTLMLDLD</sequence>
<dbReference type="KEGG" id="mcou:NCTC10179_00796"/>
<dbReference type="EMBL" id="LR215040">
    <property type="protein sequence ID" value="VEU76596.1"/>
    <property type="molecule type" value="Genomic_DNA"/>
</dbReference>